<dbReference type="AlphaFoldDB" id="A0A2L2YMF7"/>
<feature type="compositionally biased region" description="Low complexity" evidence="1">
    <location>
        <begin position="67"/>
        <end position="90"/>
    </location>
</feature>
<dbReference type="OrthoDB" id="6365676at2759"/>
<feature type="compositionally biased region" description="Polar residues" evidence="1">
    <location>
        <begin position="91"/>
        <end position="116"/>
    </location>
</feature>
<reference evidence="2" key="1">
    <citation type="journal article" date="2016" name="Mol. Ecol. Resour.">
        <title>Evaluation of the impact of RNA preservation methods of spiders for de novo transcriptome assembly.</title>
        <authorList>
            <person name="Kono N."/>
            <person name="Nakamura H."/>
            <person name="Ito Y."/>
            <person name="Tomita M."/>
            <person name="Arakawa K."/>
        </authorList>
    </citation>
    <scope>NUCLEOTIDE SEQUENCE</scope>
    <source>
        <tissue evidence="2">Whole body</tissue>
    </source>
</reference>
<dbReference type="EMBL" id="IAAA01039344">
    <property type="protein sequence ID" value="LAA09269.1"/>
    <property type="molecule type" value="mRNA"/>
</dbReference>
<sequence length="157" mass="17182">MSACVAVDTTACTSTEGLRTYYGSEMTTEMADFHDMWQDIESVLLGDLTLTTSSNYTDIRPVSSNQSSFTPTTDDSGGGSLSSIHLPSPGNNSGQRRCPQYSQPLSPNFSSQTQPFHQIHQAQKRMGDANTLRLDRDLGLVYDSSPKTLYSEEPTTI</sequence>
<protein>
    <submittedName>
        <fullName evidence="2">Krueppel-like factor 2</fullName>
    </submittedName>
</protein>
<proteinExistence type="evidence at transcript level"/>
<feature type="region of interest" description="Disordered" evidence="1">
    <location>
        <begin position="55"/>
        <end position="119"/>
    </location>
</feature>
<evidence type="ECO:0000256" key="1">
    <source>
        <dbReference type="SAM" id="MobiDB-lite"/>
    </source>
</evidence>
<organism evidence="2">
    <name type="scientific">Parasteatoda tepidariorum</name>
    <name type="common">Common house spider</name>
    <name type="synonym">Achaearanea tepidariorum</name>
    <dbReference type="NCBI Taxonomy" id="114398"/>
    <lineage>
        <taxon>Eukaryota</taxon>
        <taxon>Metazoa</taxon>
        <taxon>Ecdysozoa</taxon>
        <taxon>Arthropoda</taxon>
        <taxon>Chelicerata</taxon>
        <taxon>Arachnida</taxon>
        <taxon>Araneae</taxon>
        <taxon>Araneomorphae</taxon>
        <taxon>Entelegynae</taxon>
        <taxon>Araneoidea</taxon>
        <taxon>Theridiidae</taxon>
        <taxon>Parasteatoda</taxon>
    </lineage>
</organism>
<feature type="compositionally biased region" description="Polar residues" evidence="1">
    <location>
        <begin position="55"/>
        <end position="66"/>
    </location>
</feature>
<name>A0A2L2YMF7_PARTP</name>
<evidence type="ECO:0000313" key="2">
    <source>
        <dbReference type="EMBL" id="LAA09269.1"/>
    </source>
</evidence>
<accession>A0A2L2YMF7</accession>